<dbReference type="InterPro" id="IPR019223">
    <property type="entry name" value="DUF2147"/>
</dbReference>
<dbReference type="Gene3D" id="2.40.128.520">
    <property type="match status" value="1"/>
</dbReference>
<evidence type="ECO:0000313" key="3">
    <source>
        <dbReference type="EMBL" id="CAH0995066.1"/>
    </source>
</evidence>
<dbReference type="EMBL" id="CAKLPY010000001">
    <property type="protein sequence ID" value="CAH0995066.1"/>
    <property type="molecule type" value="Genomic_DNA"/>
</dbReference>
<dbReference type="PANTHER" id="PTHR36919:SF2">
    <property type="entry name" value="BLL6627 PROTEIN"/>
    <property type="match status" value="1"/>
</dbReference>
<feature type="signal peptide" evidence="1">
    <location>
        <begin position="1"/>
        <end position="19"/>
    </location>
</feature>
<feature type="domain" description="DUF2147" evidence="2">
    <location>
        <begin position="25"/>
        <end position="139"/>
    </location>
</feature>
<keyword evidence="4" id="KW-1185">Reference proteome</keyword>
<reference evidence="3" key="1">
    <citation type="submission" date="2021-12" db="EMBL/GenBank/DDBJ databases">
        <authorList>
            <person name="Rodrigo-Torres L."/>
            <person name="Arahal R. D."/>
            <person name="Lucena T."/>
        </authorList>
    </citation>
    <scope>NUCLEOTIDE SEQUENCE</scope>
    <source>
        <strain evidence="3">CECT 8858</strain>
    </source>
</reference>
<proteinExistence type="predicted"/>
<organism evidence="3 4">
    <name type="scientific">Emticicia aquatica</name>
    <dbReference type="NCBI Taxonomy" id="1681835"/>
    <lineage>
        <taxon>Bacteria</taxon>
        <taxon>Pseudomonadati</taxon>
        <taxon>Bacteroidota</taxon>
        <taxon>Cytophagia</taxon>
        <taxon>Cytophagales</taxon>
        <taxon>Leadbetterellaceae</taxon>
        <taxon>Emticicia</taxon>
    </lineage>
</organism>
<sequence length="141" mass="15963">MKKIVSISTFLLISTFAIAQDITQGTWFNEEKTGKIQFFKQGEKIFGKIVWLKDPLENGKPKLDKENPDDKQKSRQILGLINLKNFKNTGKGIWEDGEVYDPKNGKTYSCKMTLVSPTQLDVRGFIGISIIGRTSKFTKAD</sequence>
<feature type="chain" id="PRO_5046412398" description="DUF2147 domain-containing protein" evidence="1">
    <location>
        <begin position="20"/>
        <end position="141"/>
    </location>
</feature>
<gene>
    <name evidence="3" type="ORF">EMA8858_01186</name>
</gene>
<name>A0ABM9AN78_9BACT</name>
<dbReference type="PANTHER" id="PTHR36919">
    <property type="entry name" value="BLR1215 PROTEIN"/>
    <property type="match status" value="1"/>
</dbReference>
<evidence type="ECO:0000313" key="4">
    <source>
        <dbReference type="Proteomes" id="UP000837932"/>
    </source>
</evidence>
<accession>A0ABM9AN78</accession>
<dbReference type="Pfam" id="PF09917">
    <property type="entry name" value="DUF2147"/>
    <property type="match status" value="1"/>
</dbReference>
<dbReference type="RefSeq" id="WP_238805370.1">
    <property type="nucleotide sequence ID" value="NZ_CAKLPY010000001.1"/>
</dbReference>
<evidence type="ECO:0000256" key="1">
    <source>
        <dbReference type="SAM" id="SignalP"/>
    </source>
</evidence>
<comment type="caution">
    <text evidence="3">The sequence shown here is derived from an EMBL/GenBank/DDBJ whole genome shotgun (WGS) entry which is preliminary data.</text>
</comment>
<dbReference type="Proteomes" id="UP000837932">
    <property type="component" value="Unassembled WGS sequence"/>
</dbReference>
<protein>
    <recommendedName>
        <fullName evidence="2">DUF2147 domain-containing protein</fullName>
    </recommendedName>
</protein>
<keyword evidence="1" id="KW-0732">Signal</keyword>
<evidence type="ECO:0000259" key="2">
    <source>
        <dbReference type="Pfam" id="PF09917"/>
    </source>
</evidence>